<accession>A0A8E1R0W2</accession>
<dbReference type="EMBL" id="LFQU01000004">
    <property type="protein sequence ID" value="KOO69236.1"/>
    <property type="molecule type" value="Genomic_DNA"/>
</dbReference>
<reference evidence="1 2" key="1">
    <citation type="submission" date="2015-06" db="EMBL/GenBank/DDBJ databases">
        <title>Prevotella sp. 109, sp. nov., a novel member of the family Prevotellaceae isolated from human faeces.</title>
        <authorList>
            <person name="Shkoporov A.N."/>
            <person name="Chaplin A.V."/>
            <person name="Kafarskaia L.I."/>
            <person name="Efimov B.A."/>
        </authorList>
    </citation>
    <scope>NUCLEOTIDE SEQUENCE [LARGE SCALE GENOMIC DNA]</scope>
    <source>
        <strain evidence="1 2">109</strain>
    </source>
</reference>
<keyword evidence="2" id="KW-1185">Reference proteome</keyword>
<proteinExistence type="predicted"/>
<name>A0A8E1R0W2_9BACT</name>
<gene>
    <name evidence="1" type="ORF">ACU52_03905</name>
</gene>
<evidence type="ECO:0000313" key="1">
    <source>
        <dbReference type="EMBL" id="KOO69236.1"/>
    </source>
</evidence>
<sequence length="69" mass="7610">MCIRCAKTAVGNVLHNLLIISHINTAMQNVPFQPAKDGLSDGETWPFAAQDTAFRKTASQGMPNRRHQC</sequence>
<dbReference type="Proteomes" id="UP000036951">
    <property type="component" value="Unassembled WGS sequence"/>
</dbReference>
<protein>
    <submittedName>
        <fullName evidence="1">Uncharacterized protein</fullName>
    </submittedName>
</protein>
<dbReference type="AlphaFoldDB" id="A0A8E1R0W2"/>
<evidence type="ECO:0000313" key="2">
    <source>
        <dbReference type="Proteomes" id="UP000036951"/>
    </source>
</evidence>
<organism evidence="1 2">
    <name type="scientific">Xylanibacter rarus</name>
    <dbReference type="NCBI Taxonomy" id="1676614"/>
    <lineage>
        <taxon>Bacteria</taxon>
        <taxon>Pseudomonadati</taxon>
        <taxon>Bacteroidota</taxon>
        <taxon>Bacteroidia</taxon>
        <taxon>Bacteroidales</taxon>
        <taxon>Prevotellaceae</taxon>
        <taxon>Xylanibacter</taxon>
    </lineage>
</organism>
<comment type="caution">
    <text evidence="1">The sequence shown here is derived from an EMBL/GenBank/DDBJ whole genome shotgun (WGS) entry which is preliminary data.</text>
</comment>